<accession>A0A1Y1W093</accession>
<dbReference type="GO" id="GO:0003712">
    <property type="term" value="F:transcription coregulator activity"/>
    <property type="evidence" value="ECO:0007669"/>
    <property type="project" value="InterPro"/>
</dbReference>
<dbReference type="OrthoDB" id="10253553at2759"/>
<comment type="function">
    <text evidence="7">Component of the Mediator complex, a coactivator involved in the regulated transcription of nearly all RNA polymerase II-dependent genes. Mediator functions as a bridge to convey information from gene-specific regulatory proteins to the basal RNA polymerase II transcription machinery.</text>
</comment>
<evidence type="ECO:0000256" key="9">
    <source>
        <dbReference type="SAM" id="MobiDB-lite"/>
    </source>
</evidence>
<dbReference type="SUPFAM" id="SSF140718">
    <property type="entry name" value="Mediator hinge subcomplex-like"/>
    <property type="match status" value="1"/>
</dbReference>
<comment type="subunit">
    <text evidence="7">Component of the Mediator complex.</text>
</comment>
<dbReference type="Gene3D" id="6.10.140.1520">
    <property type="match status" value="1"/>
</dbReference>
<protein>
    <recommendedName>
        <fullName evidence="3 7">Mediator of RNA polymerase II transcription subunit 7</fullName>
    </recommendedName>
</protein>
<evidence type="ECO:0000256" key="7">
    <source>
        <dbReference type="RuleBase" id="RU364060"/>
    </source>
</evidence>
<dbReference type="GO" id="GO:0006357">
    <property type="term" value="P:regulation of transcription by RNA polymerase II"/>
    <property type="evidence" value="ECO:0007669"/>
    <property type="project" value="InterPro"/>
</dbReference>
<dbReference type="InterPro" id="IPR009244">
    <property type="entry name" value="Mediatior_Med7"/>
</dbReference>
<keyword evidence="4 7" id="KW-0805">Transcription regulation</keyword>
<comment type="caution">
    <text evidence="10">The sequence shown here is derived from an EMBL/GenBank/DDBJ whole genome shotgun (WGS) entry which is preliminary data.</text>
</comment>
<dbReference type="AlphaFoldDB" id="A0A1Y1W093"/>
<keyword evidence="7" id="KW-0010">Activator</keyword>
<comment type="similarity">
    <text evidence="2 7">Belongs to the Mediator complex subunit 7 family.</text>
</comment>
<dbReference type="Gene3D" id="6.10.140.200">
    <property type="match status" value="1"/>
</dbReference>
<comment type="subcellular location">
    <subcellularLocation>
        <location evidence="1 7">Nucleus</location>
    </subcellularLocation>
</comment>
<dbReference type="PANTHER" id="PTHR21428:SF11">
    <property type="entry name" value="MEDIATOR OF RNA POLYMERASE II TRANSCRIPTION SUBUNIT 7"/>
    <property type="match status" value="1"/>
</dbReference>
<organism evidence="10 11">
    <name type="scientific">Linderina pennispora</name>
    <dbReference type="NCBI Taxonomy" id="61395"/>
    <lineage>
        <taxon>Eukaryota</taxon>
        <taxon>Fungi</taxon>
        <taxon>Fungi incertae sedis</taxon>
        <taxon>Zoopagomycota</taxon>
        <taxon>Kickxellomycotina</taxon>
        <taxon>Kickxellomycetes</taxon>
        <taxon>Kickxellales</taxon>
        <taxon>Kickxellaceae</taxon>
        <taxon>Linderina</taxon>
    </lineage>
</organism>
<evidence type="ECO:0000256" key="1">
    <source>
        <dbReference type="ARBA" id="ARBA00004123"/>
    </source>
</evidence>
<evidence type="ECO:0000256" key="8">
    <source>
        <dbReference type="SAM" id="Coils"/>
    </source>
</evidence>
<evidence type="ECO:0000256" key="3">
    <source>
        <dbReference type="ARBA" id="ARBA00020631"/>
    </source>
</evidence>
<keyword evidence="6 7" id="KW-0539">Nucleus</keyword>
<evidence type="ECO:0000256" key="2">
    <source>
        <dbReference type="ARBA" id="ARBA00009994"/>
    </source>
</evidence>
<name>A0A1Y1W093_9FUNG</name>
<evidence type="ECO:0000256" key="5">
    <source>
        <dbReference type="ARBA" id="ARBA00023163"/>
    </source>
</evidence>
<keyword evidence="8" id="KW-0175">Coiled coil</keyword>
<keyword evidence="11" id="KW-1185">Reference proteome</keyword>
<dbReference type="RefSeq" id="XP_040740512.1">
    <property type="nucleotide sequence ID" value="XM_040888547.1"/>
</dbReference>
<dbReference type="PANTHER" id="PTHR21428">
    <property type="entry name" value="MEDIATOR OF RNA POLYMERASE II TRANSCRIPTION SUBUNIT 7"/>
    <property type="match status" value="1"/>
</dbReference>
<dbReference type="GO" id="GO:0016592">
    <property type="term" value="C:mediator complex"/>
    <property type="evidence" value="ECO:0007669"/>
    <property type="project" value="InterPro"/>
</dbReference>
<sequence>MATSQSQQQQQQQTGQQQLDAAFPAPPDYYQHFTDANLANPSDNAYLDPPPPLTSGDYSMFGRTYKVHEQLPTLSEQSATQLYPEGAIDRVVELRKLNHSVLFEFLEMVDILIKDPSQFGERSAGVHNIFVNMHHLINEYRGHQAMETLKVMVAGQIERRREAAERVRETCAELEEKIRGLKEEARKKGVELAAAGVEAEVDGVKEERPERDVEMSGLRNLIDAISQIQ</sequence>
<dbReference type="InterPro" id="IPR044888">
    <property type="entry name" value="Mediatior_Med7_sf"/>
</dbReference>
<dbReference type="STRING" id="61395.A0A1Y1W093"/>
<feature type="coiled-coil region" evidence="8">
    <location>
        <begin position="157"/>
        <end position="191"/>
    </location>
</feature>
<evidence type="ECO:0000256" key="6">
    <source>
        <dbReference type="ARBA" id="ARBA00023242"/>
    </source>
</evidence>
<evidence type="ECO:0000313" key="11">
    <source>
        <dbReference type="Proteomes" id="UP000193922"/>
    </source>
</evidence>
<dbReference type="Proteomes" id="UP000193922">
    <property type="component" value="Unassembled WGS sequence"/>
</dbReference>
<gene>
    <name evidence="10" type="ORF">DL89DRAFT_270048</name>
</gene>
<evidence type="ECO:0000313" key="10">
    <source>
        <dbReference type="EMBL" id="ORX66524.1"/>
    </source>
</evidence>
<feature type="region of interest" description="Disordered" evidence="9">
    <location>
        <begin position="1"/>
        <end position="28"/>
    </location>
</feature>
<feature type="compositionally biased region" description="Low complexity" evidence="9">
    <location>
        <begin position="1"/>
        <end position="18"/>
    </location>
</feature>
<dbReference type="EMBL" id="MCFD01000015">
    <property type="protein sequence ID" value="ORX66524.1"/>
    <property type="molecule type" value="Genomic_DNA"/>
</dbReference>
<keyword evidence="5 7" id="KW-0804">Transcription</keyword>
<evidence type="ECO:0000256" key="4">
    <source>
        <dbReference type="ARBA" id="ARBA00023015"/>
    </source>
</evidence>
<dbReference type="GeneID" id="63805195"/>
<dbReference type="InterPro" id="IPR037212">
    <property type="entry name" value="Med7/Med21-like"/>
</dbReference>
<dbReference type="Pfam" id="PF05983">
    <property type="entry name" value="Med7"/>
    <property type="match status" value="1"/>
</dbReference>
<dbReference type="GO" id="GO:0070847">
    <property type="term" value="C:core mediator complex"/>
    <property type="evidence" value="ECO:0007669"/>
    <property type="project" value="TreeGrafter"/>
</dbReference>
<proteinExistence type="inferred from homology"/>
<reference evidence="10 11" key="1">
    <citation type="submission" date="2016-07" db="EMBL/GenBank/DDBJ databases">
        <title>Pervasive Adenine N6-methylation of Active Genes in Fungi.</title>
        <authorList>
            <consortium name="DOE Joint Genome Institute"/>
            <person name="Mondo S.J."/>
            <person name="Dannebaum R.O."/>
            <person name="Kuo R.C."/>
            <person name="Labutti K."/>
            <person name="Haridas S."/>
            <person name="Kuo A."/>
            <person name="Salamov A."/>
            <person name="Ahrendt S.R."/>
            <person name="Lipzen A."/>
            <person name="Sullivan W."/>
            <person name="Andreopoulos W.B."/>
            <person name="Clum A."/>
            <person name="Lindquist E."/>
            <person name="Daum C."/>
            <person name="Ramamoorthy G.K."/>
            <person name="Gryganskyi A."/>
            <person name="Culley D."/>
            <person name="Magnuson J.K."/>
            <person name="James T.Y."/>
            <person name="O'Malley M.A."/>
            <person name="Stajich J.E."/>
            <person name="Spatafora J.W."/>
            <person name="Visel A."/>
            <person name="Grigoriev I.V."/>
        </authorList>
    </citation>
    <scope>NUCLEOTIDE SEQUENCE [LARGE SCALE GENOMIC DNA]</scope>
    <source>
        <strain evidence="10 11">ATCC 12442</strain>
    </source>
</reference>